<gene>
    <name evidence="11" type="ORF">HO133_005452</name>
</gene>
<accession>A0A8H6C8P9</accession>
<keyword evidence="3 8" id="KW-0227">DNA damage</keyword>
<organism evidence="11 12">
    <name type="scientific">Letharia lupina</name>
    <dbReference type="NCBI Taxonomy" id="560253"/>
    <lineage>
        <taxon>Eukaryota</taxon>
        <taxon>Fungi</taxon>
        <taxon>Dikarya</taxon>
        <taxon>Ascomycota</taxon>
        <taxon>Pezizomycotina</taxon>
        <taxon>Lecanoromycetes</taxon>
        <taxon>OSLEUM clade</taxon>
        <taxon>Lecanoromycetidae</taxon>
        <taxon>Lecanorales</taxon>
        <taxon>Lecanorineae</taxon>
        <taxon>Parmeliaceae</taxon>
        <taxon>Letharia</taxon>
    </lineage>
</organism>
<comment type="caution">
    <text evidence="8">Lacks conserved residue(s) required for the propagation of feature annotation.</text>
</comment>
<dbReference type="Pfam" id="PF01541">
    <property type="entry name" value="GIY-YIG"/>
    <property type="match status" value="1"/>
</dbReference>
<evidence type="ECO:0000256" key="7">
    <source>
        <dbReference type="ARBA" id="ARBA00023242"/>
    </source>
</evidence>
<keyword evidence="6 8" id="KW-0234">DNA repair</keyword>
<keyword evidence="1 8" id="KW-0540">Nuclease</keyword>
<evidence type="ECO:0000256" key="6">
    <source>
        <dbReference type="ARBA" id="ARBA00023204"/>
    </source>
</evidence>
<comment type="subcellular location">
    <subcellularLocation>
        <location evidence="8">Nucleus</location>
    </subcellularLocation>
</comment>
<dbReference type="RefSeq" id="XP_037148344.1">
    <property type="nucleotide sequence ID" value="XM_037296362.1"/>
</dbReference>
<feature type="compositionally biased region" description="Acidic residues" evidence="9">
    <location>
        <begin position="402"/>
        <end position="417"/>
    </location>
</feature>
<evidence type="ECO:0000313" key="12">
    <source>
        <dbReference type="Proteomes" id="UP000593566"/>
    </source>
</evidence>
<evidence type="ECO:0000259" key="10">
    <source>
        <dbReference type="PROSITE" id="PS50164"/>
    </source>
</evidence>
<comment type="function">
    <text evidence="8">Catalytic subunit of the SLX1-SLX4 structure-specific endonuclease that resolves DNA secondary structures generated during DNA repair and recombination. Has endonuclease activity towards branched DNA substrates, introducing single-strand cuts in duplex DNA close to junctions with ss-DNA.</text>
</comment>
<keyword evidence="2 8" id="KW-0255">Endonuclease</keyword>
<dbReference type="HAMAP" id="MF_03100">
    <property type="entry name" value="Endonuc_su_Slx1"/>
    <property type="match status" value="1"/>
</dbReference>
<feature type="compositionally biased region" description="Acidic residues" evidence="9">
    <location>
        <begin position="451"/>
        <end position="462"/>
    </location>
</feature>
<dbReference type="EMBL" id="JACCJB010000021">
    <property type="protein sequence ID" value="KAF6218909.1"/>
    <property type="molecule type" value="Genomic_DNA"/>
</dbReference>
<comment type="similarity">
    <text evidence="8">Belongs to the SLX1 family.</text>
</comment>
<evidence type="ECO:0000256" key="2">
    <source>
        <dbReference type="ARBA" id="ARBA00022759"/>
    </source>
</evidence>
<feature type="region of interest" description="Disordered" evidence="9">
    <location>
        <begin position="399"/>
        <end position="423"/>
    </location>
</feature>
<dbReference type="Gene3D" id="3.30.40.10">
    <property type="entry name" value="Zinc/RING finger domain, C3HC4 (zinc finger)"/>
    <property type="match status" value="1"/>
</dbReference>
<dbReference type="PROSITE" id="PS50164">
    <property type="entry name" value="GIY_YIG"/>
    <property type="match status" value="1"/>
</dbReference>
<keyword evidence="12" id="KW-1185">Reference proteome</keyword>
<comment type="caution">
    <text evidence="11">The sequence shown here is derived from an EMBL/GenBank/DDBJ whole genome shotgun (WGS) entry which is preliminary data.</text>
</comment>
<dbReference type="InterPro" id="IPR048749">
    <property type="entry name" value="SLX1_C"/>
</dbReference>
<dbReference type="GO" id="GO:0017108">
    <property type="term" value="F:5'-flap endonuclease activity"/>
    <property type="evidence" value="ECO:0007669"/>
    <property type="project" value="InterPro"/>
</dbReference>
<feature type="region of interest" description="Disordered" evidence="9">
    <location>
        <begin position="438"/>
        <end position="462"/>
    </location>
</feature>
<dbReference type="InterPro" id="IPR013083">
    <property type="entry name" value="Znf_RING/FYVE/PHD"/>
</dbReference>
<evidence type="ECO:0000256" key="4">
    <source>
        <dbReference type="ARBA" id="ARBA00022801"/>
    </source>
</evidence>
<dbReference type="InterPro" id="IPR000305">
    <property type="entry name" value="GIY-YIG_endonuc"/>
</dbReference>
<dbReference type="InterPro" id="IPR050381">
    <property type="entry name" value="SLX1_endonuclease"/>
</dbReference>
<name>A0A8H6C8P9_9LECA</name>
<evidence type="ECO:0000256" key="5">
    <source>
        <dbReference type="ARBA" id="ARBA00023172"/>
    </source>
</evidence>
<evidence type="ECO:0000313" key="11">
    <source>
        <dbReference type="EMBL" id="KAF6218909.1"/>
    </source>
</evidence>
<dbReference type="InterPro" id="IPR027520">
    <property type="entry name" value="Slx1"/>
</dbReference>
<dbReference type="GO" id="GO:0033557">
    <property type="term" value="C:Slx1-Slx4 complex"/>
    <property type="evidence" value="ECO:0007669"/>
    <property type="project" value="UniProtKB-UniRule"/>
</dbReference>
<keyword evidence="5 8" id="KW-0233">DNA recombination</keyword>
<reference evidence="11 12" key="1">
    <citation type="journal article" date="2020" name="Genomics">
        <title>Complete, high-quality genomes from long-read metagenomic sequencing of two wolf lichen thalli reveals enigmatic genome architecture.</title>
        <authorList>
            <person name="McKenzie S.K."/>
            <person name="Walston R.F."/>
            <person name="Allen J.L."/>
        </authorList>
    </citation>
    <scope>NUCLEOTIDE SEQUENCE [LARGE SCALE GENOMIC DNA]</scope>
    <source>
        <strain evidence="11">WasteWater1</strain>
    </source>
</reference>
<dbReference type="Pfam" id="PF21202">
    <property type="entry name" value="SLX1_C"/>
    <property type="match status" value="1"/>
</dbReference>
<dbReference type="PANTHER" id="PTHR20208:SF10">
    <property type="entry name" value="STRUCTURE-SPECIFIC ENDONUCLEASE SUBUNIT SLX1"/>
    <property type="match status" value="1"/>
</dbReference>
<feature type="domain" description="GIY-YIG" evidence="10">
    <location>
        <begin position="40"/>
        <end position="121"/>
    </location>
</feature>
<dbReference type="AlphaFoldDB" id="A0A8H6C8P9"/>
<comment type="subunit">
    <text evidence="8">Forms a heterodimer with SLX4.</text>
</comment>
<dbReference type="SUPFAM" id="SSF82771">
    <property type="entry name" value="GIY-YIG endonuclease"/>
    <property type="match status" value="1"/>
</dbReference>
<proteinExistence type="inferred from homology"/>
<comment type="cofactor">
    <cofactor evidence="8">
        <name>a divalent metal cation</name>
        <dbReference type="ChEBI" id="CHEBI:60240"/>
    </cofactor>
</comment>
<dbReference type="InterPro" id="IPR035901">
    <property type="entry name" value="GIY-YIG_endonuc_sf"/>
</dbReference>
<evidence type="ECO:0000256" key="3">
    <source>
        <dbReference type="ARBA" id="ARBA00022763"/>
    </source>
</evidence>
<dbReference type="GO" id="GO:0000724">
    <property type="term" value="P:double-strand break repair via homologous recombination"/>
    <property type="evidence" value="ECO:0007669"/>
    <property type="project" value="TreeGrafter"/>
</dbReference>
<dbReference type="Proteomes" id="UP000593566">
    <property type="component" value="Unassembled WGS sequence"/>
</dbReference>
<dbReference type="PANTHER" id="PTHR20208">
    <property type="entry name" value="STRUCTURE-SPECIFIC ENDONUCLEASE SUBUNIT SLX1"/>
    <property type="match status" value="1"/>
</dbReference>
<keyword evidence="4 8" id="KW-0378">Hydrolase</keyword>
<dbReference type="GeneID" id="59333858"/>
<dbReference type="GO" id="GO:0008821">
    <property type="term" value="F:crossover junction DNA endonuclease activity"/>
    <property type="evidence" value="ECO:0007669"/>
    <property type="project" value="TreeGrafter"/>
</dbReference>
<evidence type="ECO:0000256" key="1">
    <source>
        <dbReference type="ARBA" id="ARBA00022722"/>
    </source>
</evidence>
<sequence length="462" mass="51977">MFGGKYPVVPVTRYPNQQFPALSPEYLPNLNAETDTLNHYEAVTFAIQQQRHSSLYVGSTPNPARRLAQHNGLSKGGAVRTSRNNLRPWEMTLCLMGFPSKIAALQFEWAWHNTHITRRIADEQRITTRETKVRTFTKTGPTRKRPARPRTSLIDKLSNLHLLLRVPSFSRWPLQVRFFCEDVYQVWQGWNERVDGSIRSGIKVLLDLKQPEETINDREPLMSTQAKGKRKREALGKGGIEGLDVGYSRLKNHVRKSTLFLTKDEDLKCAVCTKNLGPKTAMALLCPQEDCRTASHLTCLATKFIEDEKASAAVTPISGRCLGCKAELQWIDLIKDLSLRARGEKEVAQMMKKPKERKTKVPKTKNAGALHLEAHTVIEDVADPDKDFVEADMRALNASDESLPDDWQYQDDDDDDMMSVMSGHSALSDGVDAANATKRSLTAPKLPAVIEDSDWDDAEPIN</sequence>
<dbReference type="Gene3D" id="3.40.1440.10">
    <property type="entry name" value="GIY-YIG endonuclease"/>
    <property type="match status" value="1"/>
</dbReference>
<protein>
    <recommendedName>
        <fullName evidence="10">GIY-YIG domain-containing protein</fullName>
    </recommendedName>
</protein>
<evidence type="ECO:0000256" key="8">
    <source>
        <dbReference type="HAMAP-Rule" id="MF_03100"/>
    </source>
</evidence>
<keyword evidence="7 8" id="KW-0539">Nucleus</keyword>
<evidence type="ECO:0000256" key="9">
    <source>
        <dbReference type="SAM" id="MobiDB-lite"/>
    </source>
</evidence>